<accession>A0A250K3Y6</accession>
<name>A0A250K3Y6_9BACT</name>
<evidence type="ECO:0000313" key="4">
    <source>
        <dbReference type="Proteomes" id="UP000217343"/>
    </source>
</evidence>
<dbReference type="PROSITE" id="PS51257">
    <property type="entry name" value="PROKAR_LIPOPROTEIN"/>
    <property type="match status" value="1"/>
</dbReference>
<reference evidence="3 4" key="1">
    <citation type="submission" date="2017-06" db="EMBL/GenBank/DDBJ databases">
        <title>Sequencing and comparative analysis of myxobacterial genomes.</title>
        <authorList>
            <person name="Rupp O."/>
            <person name="Goesmann A."/>
            <person name="Sogaard-Andersen L."/>
        </authorList>
    </citation>
    <scope>NUCLEOTIDE SEQUENCE [LARGE SCALE GENOMIC DNA]</scope>
    <source>
        <strain evidence="3 4">DSM 14697</strain>
    </source>
</reference>
<organism evidence="3 4">
    <name type="scientific">Corallococcus macrosporus DSM 14697</name>
    <dbReference type="NCBI Taxonomy" id="1189310"/>
    <lineage>
        <taxon>Bacteria</taxon>
        <taxon>Pseudomonadati</taxon>
        <taxon>Myxococcota</taxon>
        <taxon>Myxococcia</taxon>
        <taxon>Myxococcales</taxon>
        <taxon>Cystobacterineae</taxon>
        <taxon>Myxococcaceae</taxon>
        <taxon>Corallococcus</taxon>
    </lineage>
</organism>
<gene>
    <name evidence="3" type="ORF">MYMAC_006344</name>
</gene>
<dbReference type="KEGG" id="mmas:MYMAC_006344"/>
<evidence type="ECO:0000313" key="3">
    <source>
        <dbReference type="EMBL" id="ATB50688.1"/>
    </source>
</evidence>
<protein>
    <recommendedName>
        <fullName evidence="5">Cytochrome c domain-containing protein</fullName>
    </recommendedName>
</protein>
<keyword evidence="2" id="KW-0732">Signal</keyword>
<dbReference type="Proteomes" id="UP000217343">
    <property type="component" value="Chromosome"/>
</dbReference>
<dbReference type="NCBIfam" id="NF041894">
    <property type="entry name" value="MXAN_6652_fam"/>
    <property type="match status" value="1"/>
</dbReference>
<dbReference type="OrthoDB" id="5512010at2"/>
<feature type="signal peptide" evidence="2">
    <location>
        <begin position="1"/>
        <end position="25"/>
    </location>
</feature>
<dbReference type="NCBIfam" id="NF041895">
    <property type="entry name" value="choice_anch_V"/>
    <property type="match status" value="1"/>
</dbReference>
<proteinExistence type="predicted"/>
<keyword evidence="4" id="KW-1185">Reference proteome</keyword>
<feature type="chain" id="PRO_5013327022" description="Cytochrome c domain-containing protein" evidence="2">
    <location>
        <begin position="26"/>
        <end position="213"/>
    </location>
</feature>
<evidence type="ECO:0000256" key="1">
    <source>
        <dbReference type="SAM" id="MobiDB-lite"/>
    </source>
</evidence>
<dbReference type="AlphaFoldDB" id="A0A250K3Y6"/>
<dbReference type="RefSeq" id="WP_095960808.1">
    <property type="nucleotide sequence ID" value="NZ_CP022203.1"/>
</dbReference>
<dbReference type="EMBL" id="CP022203">
    <property type="protein sequence ID" value="ATB50688.1"/>
    <property type="molecule type" value="Genomic_DNA"/>
</dbReference>
<evidence type="ECO:0008006" key="5">
    <source>
        <dbReference type="Google" id="ProtNLM"/>
    </source>
</evidence>
<sequence length="213" mass="20518">MRSYLASLGVVGVVSACLVSGSAFASSVGMSGHSGKQGSSLTCASCHTGGGGSPTVTIQGPTTLAPGATGNYTFIVRGGPASGAGFNVAVSDNGGTLNAGPGSTKMSGELTHNGIRAFSNGEARFDFTLVAPSTPGTVTLYGAGNSVNQNGTEQGDSSATTTLQVTVGSSTGGGGDEGGDDEGGGCAAAGGVPLVGAALMLLGTRLRRRRQAP</sequence>
<feature type="region of interest" description="Disordered" evidence="1">
    <location>
        <begin position="167"/>
        <end position="186"/>
    </location>
</feature>
<evidence type="ECO:0000256" key="2">
    <source>
        <dbReference type="SAM" id="SignalP"/>
    </source>
</evidence>